<comment type="subcellular location">
    <subcellularLocation>
        <location evidence="1">Membrane</location>
        <topology evidence="1">Multi-pass membrane protein</topology>
    </subcellularLocation>
</comment>
<dbReference type="InterPro" id="IPR020846">
    <property type="entry name" value="MFS_dom"/>
</dbReference>
<evidence type="ECO:0000256" key="5">
    <source>
        <dbReference type="ARBA" id="ARBA00023136"/>
    </source>
</evidence>
<dbReference type="Proteomes" id="UP000006228">
    <property type="component" value="Unassembled WGS sequence"/>
</dbReference>
<keyword evidence="5 6" id="KW-0472">Membrane</keyword>
<comment type="caution">
    <text evidence="8">The sequence shown here is derived from an EMBL/GenBank/DDBJ whole genome shotgun (WGS) entry which is preliminary data.</text>
</comment>
<dbReference type="GO" id="GO:0022857">
    <property type="term" value="F:transmembrane transporter activity"/>
    <property type="evidence" value="ECO:0007669"/>
    <property type="project" value="InterPro"/>
</dbReference>
<protein>
    <submittedName>
        <fullName evidence="8">Multidrug efflux system protein MdtL</fullName>
    </submittedName>
</protein>
<dbReference type="EMBL" id="AEVT01000018">
    <property type="protein sequence ID" value="EGA71407.1"/>
    <property type="molecule type" value="Genomic_DNA"/>
</dbReference>
<evidence type="ECO:0000256" key="3">
    <source>
        <dbReference type="ARBA" id="ARBA00022692"/>
    </source>
</evidence>
<dbReference type="AlphaFoldDB" id="E8M3A1"/>
<dbReference type="GO" id="GO:0016020">
    <property type="term" value="C:membrane"/>
    <property type="evidence" value="ECO:0007669"/>
    <property type="project" value="UniProtKB-SubCell"/>
</dbReference>
<keyword evidence="2" id="KW-0813">Transport</keyword>
<dbReference type="PROSITE" id="PS00216">
    <property type="entry name" value="SUGAR_TRANSPORT_1"/>
    <property type="match status" value="1"/>
</dbReference>
<evidence type="ECO:0000256" key="4">
    <source>
        <dbReference type="ARBA" id="ARBA00022989"/>
    </source>
</evidence>
<evidence type="ECO:0000259" key="7">
    <source>
        <dbReference type="PROSITE" id="PS50850"/>
    </source>
</evidence>
<sequence>MSRFLLCSFALILLYPTAIDLYLVGLPQIAADLAATESQLHMAFSIYLSGMAMTMLFIGRLADRFGRKPVAIAGAVIFAVASWLGGSVQSSESFLLMRFFQGVGAGCCYVVAFAILRDTLDDQKRAKVLSMLNGITCMIPVLAPVIGHLIMLKFPWPVLFTAMAGMGVLVCLLSTFLLKETLKSESKAITDKAAEPRAVSESLLERFFLSRVLFTSLGVTAILTYVNTSPMIVMETLNFTRGEYSTAMALLAMVGMSTSFSAPIALIYFKQGTLLVGSQIITLLSAVVILAAHLHDDSSTLYMLGFALTSMGFSMGFGVAMSQALSPFEHKAGLASSVLGIAQICCSALYIWLMAWMGVSAVNMLLIALACGGAIGLSLILLVSNQPSSELNEEITCTP</sequence>
<feature type="transmembrane region" description="Helical" evidence="6">
    <location>
        <begin position="94"/>
        <end position="116"/>
    </location>
</feature>
<dbReference type="OrthoDB" id="9814303at2"/>
<evidence type="ECO:0000256" key="2">
    <source>
        <dbReference type="ARBA" id="ARBA00022448"/>
    </source>
</evidence>
<dbReference type="NCBIfam" id="NF007782">
    <property type="entry name" value="PRK10473.1"/>
    <property type="match status" value="1"/>
</dbReference>
<dbReference type="CDD" id="cd17320">
    <property type="entry name" value="MFS_MdfA_MDR_like"/>
    <property type="match status" value="1"/>
</dbReference>
<evidence type="ECO:0000256" key="6">
    <source>
        <dbReference type="SAM" id="Phobius"/>
    </source>
</evidence>
<feature type="transmembrane region" description="Helical" evidence="6">
    <location>
        <begin position="207"/>
        <end position="226"/>
    </location>
</feature>
<reference evidence="8 9" key="1">
    <citation type="journal article" date="2012" name="Int. J. Syst. Evol. Microbiol.">
        <title>Vibrio caribbeanicus sp. nov., isolated from the marine sponge Scleritoderma cyanea.</title>
        <authorList>
            <person name="Hoffmann M."/>
            <person name="Monday S.R."/>
            <person name="Allard M.W."/>
            <person name="Strain E.A."/>
            <person name="Whittaker P."/>
            <person name="Naum M."/>
            <person name="McCarthy P.J."/>
            <person name="Lopez J.V."/>
            <person name="Fischer M."/>
            <person name="Brown E.W."/>
        </authorList>
    </citation>
    <scope>NUCLEOTIDE SEQUENCE [LARGE SCALE GENOMIC DNA]</scope>
    <source>
        <strain evidence="9">DSMZ 21326</strain>
    </source>
</reference>
<gene>
    <name evidence="8" type="ORF">VISI1226_11511</name>
</gene>
<dbReference type="RefSeq" id="WP_008073925.1">
    <property type="nucleotide sequence ID" value="NZ_AEVT01000018.1"/>
</dbReference>
<dbReference type="PROSITE" id="PS50850">
    <property type="entry name" value="MFS"/>
    <property type="match status" value="1"/>
</dbReference>
<proteinExistence type="predicted"/>
<dbReference type="PANTHER" id="PTHR42718:SF9">
    <property type="entry name" value="MAJOR FACILITATOR SUPERFAMILY MULTIDRUG TRANSPORTER MFSC"/>
    <property type="match status" value="1"/>
</dbReference>
<dbReference type="InterPro" id="IPR011701">
    <property type="entry name" value="MFS"/>
</dbReference>
<feature type="transmembrane region" description="Helical" evidence="6">
    <location>
        <begin position="332"/>
        <end position="355"/>
    </location>
</feature>
<feature type="transmembrane region" description="Helical" evidence="6">
    <location>
        <begin position="156"/>
        <end position="178"/>
    </location>
</feature>
<dbReference type="Gene3D" id="1.20.1720.10">
    <property type="entry name" value="Multidrug resistance protein D"/>
    <property type="match status" value="1"/>
</dbReference>
<keyword evidence="3 6" id="KW-0812">Transmembrane</keyword>
<dbReference type="SUPFAM" id="SSF103473">
    <property type="entry name" value="MFS general substrate transporter"/>
    <property type="match status" value="1"/>
</dbReference>
<feature type="transmembrane region" description="Helical" evidence="6">
    <location>
        <begin position="70"/>
        <end position="88"/>
    </location>
</feature>
<feature type="transmembrane region" description="Helical" evidence="6">
    <location>
        <begin position="361"/>
        <end position="383"/>
    </location>
</feature>
<feature type="transmembrane region" description="Helical" evidence="6">
    <location>
        <begin position="42"/>
        <end position="58"/>
    </location>
</feature>
<feature type="transmembrane region" description="Helical" evidence="6">
    <location>
        <begin position="300"/>
        <end position="320"/>
    </location>
</feature>
<dbReference type="InterPro" id="IPR005829">
    <property type="entry name" value="Sugar_transporter_CS"/>
</dbReference>
<dbReference type="PANTHER" id="PTHR42718">
    <property type="entry name" value="MAJOR FACILITATOR SUPERFAMILY MULTIDRUG TRANSPORTER MFSC"/>
    <property type="match status" value="1"/>
</dbReference>
<evidence type="ECO:0000256" key="1">
    <source>
        <dbReference type="ARBA" id="ARBA00004141"/>
    </source>
</evidence>
<dbReference type="InterPro" id="IPR036259">
    <property type="entry name" value="MFS_trans_sf"/>
</dbReference>
<evidence type="ECO:0000313" key="8">
    <source>
        <dbReference type="EMBL" id="EGA71407.1"/>
    </source>
</evidence>
<organism evidence="8 9">
    <name type="scientific">Vibrio sinaloensis DSM 21326</name>
    <dbReference type="NCBI Taxonomy" id="945550"/>
    <lineage>
        <taxon>Bacteria</taxon>
        <taxon>Pseudomonadati</taxon>
        <taxon>Pseudomonadota</taxon>
        <taxon>Gammaproteobacteria</taxon>
        <taxon>Vibrionales</taxon>
        <taxon>Vibrionaceae</taxon>
        <taxon>Vibrio</taxon>
        <taxon>Vibrio oreintalis group</taxon>
    </lineage>
</organism>
<evidence type="ECO:0000313" key="9">
    <source>
        <dbReference type="Proteomes" id="UP000006228"/>
    </source>
</evidence>
<feature type="transmembrane region" description="Helical" evidence="6">
    <location>
        <begin position="274"/>
        <end position="294"/>
    </location>
</feature>
<dbReference type="GeneID" id="95567934"/>
<feature type="domain" description="Major facilitator superfamily (MFS) profile" evidence="7">
    <location>
        <begin position="1"/>
        <end position="388"/>
    </location>
</feature>
<dbReference type="eggNOG" id="COG2814">
    <property type="taxonomic scope" value="Bacteria"/>
</dbReference>
<accession>E8M3A1</accession>
<feature type="transmembrane region" description="Helical" evidence="6">
    <location>
        <begin position="128"/>
        <end position="150"/>
    </location>
</feature>
<keyword evidence="4 6" id="KW-1133">Transmembrane helix</keyword>
<name>E8M3A1_PHOS4</name>
<dbReference type="Pfam" id="PF07690">
    <property type="entry name" value="MFS_1"/>
    <property type="match status" value="1"/>
</dbReference>
<feature type="transmembrane region" description="Helical" evidence="6">
    <location>
        <begin position="246"/>
        <end position="269"/>
    </location>
</feature>